<reference evidence="12 13" key="1">
    <citation type="journal article" date="2019" name="Nat. Microbiol.">
        <title>Mediterranean grassland soil C-N compound turnover is dependent on rainfall and depth, and is mediated by genomically divergent microorganisms.</title>
        <authorList>
            <person name="Diamond S."/>
            <person name="Andeer P.F."/>
            <person name="Li Z."/>
            <person name="Crits-Christoph A."/>
            <person name="Burstein D."/>
            <person name="Anantharaman K."/>
            <person name="Lane K.R."/>
            <person name="Thomas B.C."/>
            <person name="Pan C."/>
            <person name="Northen T.R."/>
            <person name="Banfield J.F."/>
        </authorList>
    </citation>
    <scope>NUCLEOTIDE SEQUENCE [LARGE SCALE GENOMIC DNA]</scope>
    <source>
        <strain evidence="12">WS_8</strain>
    </source>
</reference>
<dbReference type="GO" id="GO:0009435">
    <property type="term" value="P:NAD+ biosynthetic process"/>
    <property type="evidence" value="ECO:0007669"/>
    <property type="project" value="UniProtKB-UniRule"/>
</dbReference>
<evidence type="ECO:0000256" key="8">
    <source>
        <dbReference type="ARBA" id="ARBA00023027"/>
    </source>
</evidence>
<dbReference type="AlphaFoldDB" id="A0A538TVC2"/>
<dbReference type="InterPro" id="IPR014729">
    <property type="entry name" value="Rossmann-like_a/b/a_fold"/>
</dbReference>
<dbReference type="EMBL" id="VBOY01000036">
    <property type="protein sequence ID" value="TMQ67565.1"/>
    <property type="molecule type" value="Genomic_DNA"/>
</dbReference>
<organism evidence="12 13">
    <name type="scientific">Eiseniibacteriota bacterium</name>
    <dbReference type="NCBI Taxonomy" id="2212470"/>
    <lineage>
        <taxon>Bacteria</taxon>
        <taxon>Candidatus Eiseniibacteriota</taxon>
    </lineage>
</organism>
<keyword evidence="8 10" id="KW-0520">NAD</keyword>
<sequence length="214" mass="23154">MRIGLFGGTFDPPHVGHLMLAEWARERLSLDRVLFVPAGQPPHKSRTRVSAAAARLAMTRLAVRGHPAFEVSAAELAGEGPSFTLDTVRAFVARAPRARFFLLMGADSLDDFHRWREPQRILALATLAVGGRPGAAGPGGRLGSGRVVWVGNPGIDVSSRVIRQRARAGRSLRYLVPDAVARYIARHRLYRARPSGGVGARAGAYARAPRARRA</sequence>
<dbReference type="Proteomes" id="UP000316609">
    <property type="component" value="Unassembled WGS sequence"/>
</dbReference>
<dbReference type="GO" id="GO:0004515">
    <property type="term" value="F:nicotinate-nucleotide adenylyltransferase activity"/>
    <property type="evidence" value="ECO:0007669"/>
    <property type="project" value="UniProtKB-UniRule"/>
</dbReference>
<gene>
    <name evidence="10 12" type="primary">nadD</name>
    <name evidence="12" type="ORF">E6K78_04390</name>
</gene>
<evidence type="ECO:0000256" key="6">
    <source>
        <dbReference type="ARBA" id="ARBA00022741"/>
    </source>
</evidence>
<evidence type="ECO:0000256" key="4">
    <source>
        <dbReference type="ARBA" id="ARBA00022679"/>
    </source>
</evidence>
<keyword evidence="5 10" id="KW-0548">Nucleotidyltransferase</keyword>
<evidence type="ECO:0000256" key="9">
    <source>
        <dbReference type="ARBA" id="ARBA00048721"/>
    </source>
</evidence>
<evidence type="ECO:0000256" key="3">
    <source>
        <dbReference type="ARBA" id="ARBA00022642"/>
    </source>
</evidence>
<evidence type="ECO:0000256" key="5">
    <source>
        <dbReference type="ARBA" id="ARBA00022695"/>
    </source>
</evidence>
<dbReference type="CDD" id="cd02165">
    <property type="entry name" value="NMNAT"/>
    <property type="match status" value="1"/>
</dbReference>
<dbReference type="UniPathway" id="UPA00253">
    <property type="reaction ID" value="UER00332"/>
</dbReference>
<keyword evidence="4 10" id="KW-0808">Transferase</keyword>
<evidence type="ECO:0000256" key="10">
    <source>
        <dbReference type="HAMAP-Rule" id="MF_00244"/>
    </source>
</evidence>
<dbReference type="Pfam" id="PF01467">
    <property type="entry name" value="CTP_transf_like"/>
    <property type="match status" value="1"/>
</dbReference>
<dbReference type="InterPro" id="IPR004821">
    <property type="entry name" value="Cyt_trans-like"/>
</dbReference>
<name>A0A538TVC2_UNCEI</name>
<evidence type="ECO:0000256" key="7">
    <source>
        <dbReference type="ARBA" id="ARBA00022840"/>
    </source>
</evidence>
<evidence type="ECO:0000256" key="1">
    <source>
        <dbReference type="ARBA" id="ARBA00002324"/>
    </source>
</evidence>
<comment type="pathway">
    <text evidence="2 10">Cofactor biosynthesis; NAD(+) biosynthesis; deamido-NAD(+) from nicotinate D-ribonucleotide: step 1/1.</text>
</comment>
<feature type="domain" description="Cytidyltransferase-like" evidence="11">
    <location>
        <begin position="5"/>
        <end position="165"/>
    </location>
</feature>
<dbReference type="InterPro" id="IPR005248">
    <property type="entry name" value="NadD/NMNAT"/>
</dbReference>
<evidence type="ECO:0000313" key="12">
    <source>
        <dbReference type="EMBL" id="TMQ67565.1"/>
    </source>
</evidence>
<dbReference type="NCBIfam" id="NF000840">
    <property type="entry name" value="PRK00071.1-3"/>
    <property type="match status" value="1"/>
</dbReference>
<proteinExistence type="inferred from homology"/>
<keyword evidence="3 10" id="KW-0662">Pyridine nucleotide biosynthesis</keyword>
<dbReference type="PANTHER" id="PTHR39321">
    <property type="entry name" value="NICOTINATE-NUCLEOTIDE ADENYLYLTRANSFERASE-RELATED"/>
    <property type="match status" value="1"/>
</dbReference>
<dbReference type="SUPFAM" id="SSF52374">
    <property type="entry name" value="Nucleotidylyl transferase"/>
    <property type="match status" value="1"/>
</dbReference>
<keyword evidence="6 10" id="KW-0547">Nucleotide-binding</keyword>
<dbReference type="NCBIfam" id="TIGR00482">
    <property type="entry name" value="nicotinate (nicotinamide) nucleotide adenylyltransferase"/>
    <property type="match status" value="1"/>
</dbReference>
<dbReference type="PANTHER" id="PTHR39321:SF3">
    <property type="entry name" value="PHOSPHOPANTETHEINE ADENYLYLTRANSFERASE"/>
    <property type="match status" value="1"/>
</dbReference>
<comment type="caution">
    <text evidence="12">The sequence shown here is derived from an EMBL/GenBank/DDBJ whole genome shotgun (WGS) entry which is preliminary data.</text>
</comment>
<comment type="catalytic activity">
    <reaction evidence="9 10">
        <text>nicotinate beta-D-ribonucleotide + ATP + H(+) = deamido-NAD(+) + diphosphate</text>
        <dbReference type="Rhea" id="RHEA:22860"/>
        <dbReference type="ChEBI" id="CHEBI:15378"/>
        <dbReference type="ChEBI" id="CHEBI:30616"/>
        <dbReference type="ChEBI" id="CHEBI:33019"/>
        <dbReference type="ChEBI" id="CHEBI:57502"/>
        <dbReference type="ChEBI" id="CHEBI:58437"/>
        <dbReference type="EC" id="2.7.7.18"/>
    </reaction>
</comment>
<dbReference type="GO" id="GO:0005524">
    <property type="term" value="F:ATP binding"/>
    <property type="evidence" value="ECO:0007669"/>
    <property type="project" value="UniProtKB-KW"/>
</dbReference>
<comment type="similarity">
    <text evidence="10">Belongs to the NadD family.</text>
</comment>
<keyword evidence="7 10" id="KW-0067">ATP-binding</keyword>
<accession>A0A538TVC2</accession>
<dbReference type="EC" id="2.7.7.18" evidence="10"/>
<dbReference type="HAMAP" id="MF_00244">
    <property type="entry name" value="NaMN_adenylyltr"/>
    <property type="match status" value="1"/>
</dbReference>
<dbReference type="NCBIfam" id="TIGR00125">
    <property type="entry name" value="cyt_tran_rel"/>
    <property type="match status" value="1"/>
</dbReference>
<comment type="function">
    <text evidence="1 10">Catalyzes the reversible adenylation of nicotinate mononucleotide (NaMN) to nicotinic acid adenine dinucleotide (NaAD).</text>
</comment>
<dbReference type="Gene3D" id="3.40.50.620">
    <property type="entry name" value="HUPs"/>
    <property type="match status" value="1"/>
</dbReference>
<evidence type="ECO:0000259" key="11">
    <source>
        <dbReference type="Pfam" id="PF01467"/>
    </source>
</evidence>
<protein>
    <recommendedName>
        <fullName evidence="10">Probable nicotinate-nucleotide adenylyltransferase</fullName>
        <ecNumber evidence="10">2.7.7.18</ecNumber>
    </recommendedName>
    <alternativeName>
        <fullName evidence="10">Deamido-NAD(+) diphosphorylase</fullName>
    </alternativeName>
    <alternativeName>
        <fullName evidence="10">Deamido-NAD(+) pyrophosphorylase</fullName>
    </alternativeName>
    <alternativeName>
        <fullName evidence="10">Nicotinate mononucleotide adenylyltransferase</fullName>
        <shortName evidence="10">NaMN adenylyltransferase</shortName>
    </alternativeName>
</protein>
<evidence type="ECO:0000313" key="13">
    <source>
        <dbReference type="Proteomes" id="UP000316609"/>
    </source>
</evidence>
<evidence type="ECO:0000256" key="2">
    <source>
        <dbReference type="ARBA" id="ARBA00005019"/>
    </source>
</evidence>